<keyword evidence="3" id="KW-1185">Reference proteome</keyword>
<organism evidence="2 3">
    <name type="scientific">Flagellimonas lutimaris</name>
    <dbReference type="NCBI Taxonomy" id="475082"/>
    <lineage>
        <taxon>Bacteria</taxon>
        <taxon>Pseudomonadati</taxon>
        <taxon>Bacteroidota</taxon>
        <taxon>Flavobacteriia</taxon>
        <taxon>Flavobacteriales</taxon>
        <taxon>Flavobacteriaceae</taxon>
        <taxon>Flagellimonas</taxon>
    </lineage>
</organism>
<dbReference type="PROSITE" id="PS50206">
    <property type="entry name" value="RHODANESE_3"/>
    <property type="match status" value="1"/>
</dbReference>
<dbReference type="InterPro" id="IPR036873">
    <property type="entry name" value="Rhodanese-like_dom_sf"/>
</dbReference>
<dbReference type="OrthoDB" id="9808735at2"/>
<dbReference type="AlphaFoldDB" id="A0A3A1NEF8"/>
<evidence type="ECO:0000313" key="2">
    <source>
        <dbReference type="EMBL" id="RIV35198.1"/>
    </source>
</evidence>
<evidence type="ECO:0000259" key="1">
    <source>
        <dbReference type="PROSITE" id="PS50206"/>
    </source>
</evidence>
<dbReference type="EMBL" id="QXFH01000070">
    <property type="protein sequence ID" value="RIV35198.1"/>
    <property type="molecule type" value="Genomic_DNA"/>
</dbReference>
<name>A0A3A1NEF8_9FLAO</name>
<protein>
    <submittedName>
        <fullName evidence="2">Rhodanese-like domain-containing protein</fullName>
    </submittedName>
</protein>
<dbReference type="Proteomes" id="UP000266067">
    <property type="component" value="Unassembled WGS sequence"/>
</dbReference>
<dbReference type="InterPro" id="IPR050229">
    <property type="entry name" value="GlpE_sulfurtransferase"/>
</dbReference>
<gene>
    <name evidence="2" type="ORF">D2V08_07520</name>
</gene>
<proteinExistence type="predicted"/>
<dbReference type="Pfam" id="PF00581">
    <property type="entry name" value="Rhodanese"/>
    <property type="match status" value="1"/>
</dbReference>
<evidence type="ECO:0000313" key="3">
    <source>
        <dbReference type="Proteomes" id="UP000266067"/>
    </source>
</evidence>
<accession>A0A3A1NEF8</accession>
<dbReference type="PANTHER" id="PTHR43031">
    <property type="entry name" value="FAD-DEPENDENT OXIDOREDUCTASE"/>
    <property type="match status" value="1"/>
</dbReference>
<sequence>MSLLSFLFKGQTLPDEVEILDREDYKKAITRGKVQLVDVRTKREFMSGHIKGAKNIDFFQGSAFETAFSKLKKDKPIYLYCQSGNRSQKAARKLVNMGFAKVYDLRGGYRTWSY</sequence>
<feature type="domain" description="Rhodanese" evidence="1">
    <location>
        <begin position="30"/>
        <end position="114"/>
    </location>
</feature>
<dbReference type="InterPro" id="IPR001763">
    <property type="entry name" value="Rhodanese-like_dom"/>
</dbReference>
<dbReference type="PANTHER" id="PTHR43031:SF18">
    <property type="entry name" value="RHODANESE-RELATED SULFURTRANSFERASES"/>
    <property type="match status" value="1"/>
</dbReference>
<dbReference type="SUPFAM" id="SSF52821">
    <property type="entry name" value="Rhodanese/Cell cycle control phosphatase"/>
    <property type="match status" value="1"/>
</dbReference>
<dbReference type="SMART" id="SM00450">
    <property type="entry name" value="RHOD"/>
    <property type="match status" value="1"/>
</dbReference>
<dbReference type="RefSeq" id="WP_119607425.1">
    <property type="nucleotide sequence ID" value="NZ_QXFH01000070.1"/>
</dbReference>
<dbReference type="CDD" id="cd00158">
    <property type="entry name" value="RHOD"/>
    <property type="match status" value="1"/>
</dbReference>
<dbReference type="Gene3D" id="3.40.250.10">
    <property type="entry name" value="Rhodanese-like domain"/>
    <property type="match status" value="1"/>
</dbReference>
<reference evidence="2 3" key="1">
    <citation type="submission" date="2018-08" db="EMBL/GenBank/DDBJ databases">
        <title>Proposal of Muricauda 72 sp.nov. and Muricauda NH166 sp.nov., isolated from seawater.</title>
        <authorList>
            <person name="Cheng H."/>
            <person name="Wu Y.-H."/>
            <person name="Guo L.-L."/>
            <person name="Xu X.-W."/>
        </authorList>
    </citation>
    <scope>NUCLEOTIDE SEQUENCE [LARGE SCALE GENOMIC DNA]</scope>
    <source>
        <strain evidence="2 3">KCTC 22173</strain>
    </source>
</reference>
<comment type="caution">
    <text evidence="2">The sequence shown here is derived from an EMBL/GenBank/DDBJ whole genome shotgun (WGS) entry which is preliminary data.</text>
</comment>